<evidence type="ECO:0000313" key="4">
    <source>
        <dbReference type="Proteomes" id="UP000825009"/>
    </source>
</evidence>
<name>A0A8F6TZX2_9RHOB</name>
<dbReference type="KEGG" id="gce:KYE46_06010"/>
<evidence type="ECO:0000313" key="3">
    <source>
        <dbReference type="EMBL" id="QXT40786.1"/>
    </source>
</evidence>
<keyword evidence="4" id="KW-1185">Reference proteome</keyword>
<feature type="domain" description="DUF2726" evidence="2">
    <location>
        <begin position="87"/>
        <end position="199"/>
    </location>
</feature>
<dbReference type="InterPro" id="IPR024402">
    <property type="entry name" value="DUF2726"/>
</dbReference>
<evidence type="ECO:0000256" key="1">
    <source>
        <dbReference type="SAM" id="Phobius"/>
    </source>
</evidence>
<reference evidence="3 4" key="1">
    <citation type="submission" date="2021-07" db="EMBL/GenBank/DDBJ databases">
        <title>A novel Jannaschia species isolated from marine dinoflagellate Ceratoperidinium margalefii.</title>
        <authorList>
            <person name="Jiang Y."/>
            <person name="Li Z."/>
        </authorList>
    </citation>
    <scope>NUCLEOTIDE SEQUENCE [LARGE SCALE GENOMIC DNA]</scope>
    <source>
        <strain evidence="3 4">J12C1-MA-4</strain>
    </source>
</reference>
<accession>A0A8F6TZX2</accession>
<dbReference type="RefSeq" id="WP_219004164.1">
    <property type="nucleotide sequence ID" value="NZ_CP079194.1"/>
</dbReference>
<keyword evidence="1" id="KW-1133">Transmembrane helix</keyword>
<proteinExistence type="predicted"/>
<dbReference type="EMBL" id="CP079194">
    <property type="protein sequence ID" value="QXT40786.1"/>
    <property type="molecule type" value="Genomic_DNA"/>
</dbReference>
<keyword evidence="1" id="KW-0472">Membrane</keyword>
<keyword evidence="1" id="KW-0812">Transmembrane</keyword>
<gene>
    <name evidence="3" type="ORF">KYE46_06010</name>
</gene>
<evidence type="ECO:0000259" key="2">
    <source>
        <dbReference type="Pfam" id="PF10881"/>
    </source>
</evidence>
<dbReference type="Proteomes" id="UP000825009">
    <property type="component" value="Chromosome"/>
</dbReference>
<sequence length="222" mass="24552">MAGLFHDGTQHAGLGLMLSFLAQVSTIVLIGAYGCMIAFVIVVSTVAMKHKEKLAEAEHALAEEKAKNARLFSHGADLIQRVGWRKQRLMNRPEYHLFRELERLVAQSSRGYRVFTQVSCGEFLEVAYRADLKDIAQEASHCLNRKRVDFLLIDRVGNPVCAIEYQGDGHYQGSAHGRDHAKRVACHAAGIRFLEVAAGGLTAGQRRDLRDLLGLKDAIAAE</sequence>
<feature type="transmembrane region" description="Helical" evidence="1">
    <location>
        <begin position="20"/>
        <end position="43"/>
    </location>
</feature>
<organism evidence="3 4">
    <name type="scientific">Gymnodinialimonas ceratoperidinii</name>
    <dbReference type="NCBI Taxonomy" id="2856823"/>
    <lineage>
        <taxon>Bacteria</taxon>
        <taxon>Pseudomonadati</taxon>
        <taxon>Pseudomonadota</taxon>
        <taxon>Alphaproteobacteria</taxon>
        <taxon>Rhodobacterales</taxon>
        <taxon>Paracoccaceae</taxon>
        <taxon>Gymnodinialimonas</taxon>
    </lineage>
</organism>
<dbReference type="Pfam" id="PF10881">
    <property type="entry name" value="DUF2726"/>
    <property type="match status" value="1"/>
</dbReference>
<dbReference type="AlphaFoldDB" id="A0A8F6TZX2"/>
<protein>
    <submittedName>
        <fullName evidence="3">DUF2726 domain-containing protein</fullName>
    </submittedName>
</protein>